<evidence type="ECO:0000256" key="1">
    <source>
        <dbReference type="SAM" id="MobiDB-lite"/>
    </source>
</evidence>
<dbReference type="AlphaFoldDB" id="A0AAW0FCH3"/>
<reference evidence="2 3" key="1">
    <citation type="submission" date="2022-09" db="EMBL/GenBank/DDBJ databases">
        <authorList>
            <person name="Palmer J.M."/>
        </authorList>
    </citation>
    <scope>NUCLEOTIDE SEQUENCE [LARGE SCALE GENOMIC DNA]</scope>
    <source>
        <strain evidence="2 3">DSM 7382</strain>
    </source>
</reference>
<feature type="compositionally biased region" description="Basic residues" evidence="1">
    <location>
        <begin position="98"/>
        <end position="107"/>
    </location>
</feature>
<feature type="compositionally biased region" description="Basic and acidic residues" evidence="1">
    <location>
        <begin position="76"/>
        <end position="97"/>
    </location>
</feature>
<feature type="region of interest" description="Disordered" evidence="1">
    <location>
        <begin position="29"/>
        <end position="117"/>
    </location>
</feature>
<gene>
    <name evidence="2" type="ORF">QCA50_017801</name>
</gene>
<evidence type="ECO:0000313" key="3">
    <source>
        <dbReference type="Proteomes" id="UP001385951"/>
    </source>
</evidence>
<accession>A0AAW0FCH3</accession>
<proteinExistence type="predicted"/>
<comment type="caution">
    <text evidence="2">The sequence shown here is derived from an EMBL/GenBank/DDBJ whole genome shotgun (WGS) entry which is preliminary data.</text>
</comment>
<keyword evidence="3" id="KW-1185">Reference proteome</keyword>
<organism evidence="2 3">
    <name type="scientific">Cerrena zonata</name>
    <dbReference type="NCBI Taxonomy" id="2478898"/>
    <lineage>
        <taxon>Eukaryota</taxon>
        <taxon>Fungi</taxon>
        <taxon>Dikarya</taxon>
        <taxon>Basidiomycota</taxon>
        <taxon>Agaricomycotina</taxon>
        <taxon>Agaricomycetes</taxon>
        <taxon>Polyporales</taxon>
        <taxon>Cerrenaceae</taxon>
        <taxon>Cerrena</taxon>
    </lineage>
</organism>
<name>A0AAW0FCH3_9APHY</name>
<evidence type="ECO:0000313" key="2">
    <source>
        <dbReference type="EMBL" id="KAK7679223.1"/>
    </source>
</evidence>
<protein>
    <submittedName>
        <fullName evidence="2">Uncharacterized protein</fullName>
    </submittedName>
</protein>
<dbReference type="Proteomes" id="UP001385951">
    <property type="component" value="Unassembled WGS sequence"/>
</dbReference>
<sequence length="134" mass="14908">MAEQAVNSIYALLQRPEILCDNIIKNLTRRAFSPKKSANKSQPRPKSQDPDAMAEDNQAEEANRTATQGGDDGEDKDVAEKLANRAPASKDTKELRTYRGKGAKHILRRNESNGENSQSRFEIAFLGCLSNMTR</sequence>
<dbReference type="EMBL" id="JASBNA010000062">
    <property type="protein sequence ID" value="KAK7679223.1"/>
    <property type="molecule type" value="Genomic_DNA"/>
</dbReference>